<feature type="compositionally biased region" description="Pro residues" evidence="2">
    <location>
        <begin position="914"/>
        <end position="924"/>
    </location>
</feature>
<sequence length="943" mass="104049">MVAADTDTDTVPTMEVEKSGEEGSTWVSMSQLMQLKSLLAQLKDSRDNSEAMVRELRSELAVLREHQQHGRAANQLEPPMQPQEDQPTAKGTGGSPPDPSLQAANQIQQKRIQELSLELIDAKKEILRLQGENTDLRHTNKRLEKYAKEDENPLEHSEDVRREMRRMKKKINKAVRQCEKFKKKKQNLEHELRTSRFREEEAVVFLRRIRSFYYMIWRNNVVRGSGGYVSNRITVVPSGGTPAGATDLKGMVDLDKLMLESGLLETDEIGKDTQDDKRPYRPSRTSFQRSNLVAAEVAKRNAIAASTKSSQASTQQSVKPVVGTGGMEVPPHPRGPLSAVKPLESPKATDARQKLDQTPAGRFITLHETRLQAEITQNADRIRSLEEELSKEKQKKNDPGSETKLAEECNVLRKQLETKENDMRIIVTKLRESSVLNWKLHDSSKRQEEHILYLENRLENYRGTPISDTQLAQGIAPLEEPAATANTGRAKSRRKGPTAKSYASETAPSTDLQSEGPNEPSAGGSTQEPNEPSAGGSMKGGSSKGKKDASAASQVSFVEQVANAKEIALEAAEVLSARSKKTSVGSSSPKSSNQDMGYHAEGDEDEESEESNVPEFIQKRKRILEDDRRRRRDDDDDDYSDDSEYEGQRSDISSSSKSVNRFASPETRFVQISPQEEWKRRKLAEKKNKRKRNFKLKGGKDASDSGGDSRPPWMQKLRPKAGKNMPGWMKNLKGDDGRPEPPWNKFRKKNANQKSEPEEDTDVPEYMRKAKKIGKKMAKEVIVTTAGTTTQSNDPAARYRAAQAEMNNRGNNTDDDNDEEDDYDEPEREPSPPPREPSPEPAPAPAPPPPPAPAPAPPPPPAPAPPPPAPAPPPPAPAPPPPAPAPPPPAPAPPPAKKSSLFDSDSDDSDSPPRKAPAPAPPPAAAKKSSFLDSDSDDSDDSS</sequence>
<feature type="compositionally biased region" description="Acidic residues" evidence="2">
    <location>
        <begin position="634"/>
        <end position="645"/>
    </location>
</feature>
<dbReference type="PANTHER" id="PTHR48125:SF10">
    <property type="entry name" value="OS12G0136300 PROTEIN"/>
    <property type="match status" value="1"/>
</dbReference>
<dbReference type="PANTHER" id="PTHR48125">
    <property type="entry name" value="LP07818P1"/>
    <property type="match status" value="1"/>
</dbReference>
<feature type="compositionally biased region" description="Basic and acidic residues" evidence="2">
    <location>
        <begin position="268"/>
        <end position="279"/>
    </location>
</feature>
<accession>A0A9N8E8P1</accession>
<gene>
    <name evidence="3" type="ORF">SEMRO_630_G178330.1</name>
</gene>
<dbReference type="Proteomes" id="UP001153069">
    <property type="component" value="Unassembled WGS sequence"/>
</dbReference>
<dbReference type="OrthoDB" id="3176171at2759"/>
<feature type="compositionally biased region" description="Polar residues" evidence="2">
    <location>
        <begin position="650"/>
        <end position="661"/>
    </location>
</feature>
<evidence type="ECO:0000313" key="4">
    <source>
        <dbReference type="Proteomes" id="UP001153069"/>
    </source>
</evidence>
<feature type="coiled-coil region" evidence="1">
    <location>
        <begin position="157"/>
        <end position="191"/>
    </location>
</feature>
<feature type="region of interest" description="Disordered" evidence="2">
    <location>
        <begin position="268"/>
        <end position="288"/>
    </location>
</feature>
<feature type="region of interest" description="Disordered" evidence="2">
    <location>
        <begin position="67"/>
        <end position="106"/>
    </location>
</feature>
<keyword evidence="1" id="KW-0175">Coiled coil</keyword>
<evidence type="ECO:0000313" key="3">
    <source>
        <dbReference type="EMBL" id="CAB9514070.1"/>
    </source>
</evidence>
<feature type="compositionally biased region" description="Acidic residues" evidence="2">
    <location>
        <begin position="813"/>
        <end position="827"/>
    </location>
</feature>
<feature type="compositionally biased region" description="Pro residues" evidence="2">
    <location>
        <begin position="831"/>
        <end position="896"/>
    </location>
</feature>
<feature type="compositionally biased region" description="Basic residues" evidence="2">
    <location>
        <begin position="680"/>
        <end position="697"/>
    </location>
</feature>
<feature type="region of interest" description="Disordered" evidence="2">
    <location>
        <begin position="1"/>
        <end position="25"/>
    </location>
</feature>
<feature type="compositionally biased region" description="Acidic residues" evidence="2">
    <location>
        <begin position="602"/>
        <end position="612"/>
    </location>
</feature>
<evidence type="ECO:0000256" key="2">
    <source>
        <dbReference type="SAM" id="MobiDB-lite"/>
    </source>
</evidence>
<organism evidence="3 4">
    <name type="scientific">Seminavis robusta</name>
    <dbReference type="NCBI Taxonomy" id="568900"/>
    <lineage>
        <taxon>Eukaryota</taxon>
        <taxon>Sar</taxon>
        <taxon>Stramenopiles</taxon>
        <taxon>Ochrophyta</taxon>
        <taxon>Bacillariophyta</taxon>
        <taxon>Bacillariophyceae</taxon>
        <taxon>Bacillariophycidae</taxon>
        <taxon>Naviculales</taxon>
        <taxon>Naviculaceae</taxon>
        <taxon>Seminavis</taxon>
    </lineage>
</organism>
<dbReference type="AlphaFoldDB" id="A0A9N8E8P1"/>
<keyword evidence="4" id="KW-1185">Reference proteome</keyword>
<evidence type="ECO:0000256" key="1">
    <source>
        <dbReference type="SAM" id="Coils"/>
    </source>
</evidence>
<feature type="coiled-coil region" evidence="1">
    <location>
        <begin position="32"/>
        <end position="66"/>
    </location>
</feature>
<comment type="caution">
    <text evidence="3">The sequence shown here is derived from an EMBL/GenBank/DDBJ whole genome shotgun (WGS) entry which is preliminary data.</text>
</comment>
<feature type="compositionally biased region" description="Low complexity" evidence="2">
    <location>
        <begin position="582"/>
        <end position="592"/>
    </location>
</feature>
<name>A0A9N8E8P1_9STRA</name>
<dbReference type="EMBL" id="CAICTM010000629">
    <property type="protein sequence ID" value="CAB9514070.1"/>
    <property type="molecule type" value="Genomic_DNA"/>
</dbReference>
<feature type="coiled-coil region" evidence="1">
    <location>
        <begin position="368"/>
        <end position="422"/>
    </location>
</feature>
<feature type="compositionally biased region" description="Low complexity" evidence="2">
    <location>
        <begin position="304"/>
        <end position="317"/>
    </location>
</feature>
<protein>
    <submittedName>
        <fullName evidence="3">Uncharacterized protein</fullName>
    </submittedName>
</protein>
<feature type="compositionally biased region" description="Acidic residues" evidence="2">
    <location>
        <begin position="934"/>
        <end position="943"/>
    </location>
</feature>
<reference evidence="3" key="1">
    <citation type="submission" date="2020-06" db="EMBL/GenBank/DDBJ databases">
        <authorList>
            <consortium name="Plant Systems Biology data submission"/>
        </authorList>
    </citation>
    <scope>NUCLEOTIDE SEQUENCE</scope>
    <source>
        <strain evidence="3">D6</strain>
    </source>
</reference>
<feature type="compositionally biased region" description="Polar residues" evidence="2">
    <location>
        <begin position="785"/>
        <end position="794"/>
    </location>
</feature>
<feature type="compositionally biased region" description="Polar residues" evidence="2">
    <location>
        <begin position="501"/>
        <end position="516"/>
    </location>
</feature>
<feature type="region of interest" description="Disordered" evidence="2">
    <location>
        <begin position="479"/>
        <end position="554"/>
    </location>
</feature>
<dbReference type="PRINTS" id="PR01217">
    <property type="entry name" value="PRICHEXTENSN"/>
</dbReference>
<proteinExistence type="predicted"/>
<feature type="region of interest" description="Disordered" evidence="2">
    <location>
        <begin position="576"/>
        <end position="943"/>
    </location>
</feature>
<feature type="region of interest" description="Disordered" evidence="2">
    <location>
        <begin position="304"/>
        <end position="358"/>
    </location>
</feature>